<dbReference type="PANTHER" id="PTHR11010">
    <property type="entry name" value="PROTEASE S28 PRO-X CARBOXYPEPTIDASE-RELATED"/>
    <property type="match status" value="1"/>
</dbReference>
<dbReference type="Proteomes" id="UP001362999">
    <property type="component" value="Unassembled WGS sequence"/>
</dbReference>
<feature type="signal peptide" evidence="6">
    <location>
        <begin position="1"/>
        <end position="21"/>
    </location>
</feature>
<dbReference type="SUPFAM" id="SSF53474">
    <property type="entry name" value="alpha/beta-Hydrolases"/>
    <property type="match status" value="1"/>
</dbReference>
<dbReference type="EMBL" id="JAWWNJ010000069">
    <property type="protein sequence ID" value="KAK7007767.1"/>
    <property type="molecule type" value="Genomic_DNA"/>
</dbReference>
<dbReference type="GO" id="GO:0070008">
    <property type="term" value="F:serine-type exopeptidase activity"/>
    <property type="evidence" value="ECO:0007669"/>
    <property type="project" value="InterPro"/>
</dbReference>
<dbReference type="Pfam" id="PF05577">
    <property type="entry name" value="Peptidase_S28"/>
    <property type="match status" value="1"/>
</dbReference>
<keyword evidence="8" id="KW-1185">Reference proteome</keyword>
<evidence type="ECO:0000313" key="8">
    <source>
        <dbReference type="Proteomes" id="UP001362999"/>
    </source>
</evidence>
<dbReference type="Gene3D" id="3.40.50.1820">
    <property type="entry name" value="alpha/beta hydrolase"/>
    <property type="match status" value="2"/>
</dbReference>
<evidence type="ECO:0000256" key="1">
    <source>
        <dbReference type="ARBA" id="ARBA00011079"/>
    </source>
</evidence>
<evidence type="ECO:0000313" key="7">
    <source>
        <dbReference type="EMBL" id="KAK7007767.1"/>
    </source>
</evidence>
<dbReference type="PANTHER" id="PTHR11010:SF117">
    <property type="entry name" value="SERINE PROTEASE 16"/>
    <property type="match status" value="1"/>
</dbReference>
<accession>A0AAW0AFY3</accession>
<feature type="chain" id="PRO_5043642658" evidence="6">
    <location>
        <begin position="22"/>
        <end position="531"/>
    </location>
</feature>
<dbReference type="GO" id="GO:0008239">
    <property type="term" value="F:dipeptidyl-peptidase activity"/>
    <property type="evidence" value="ECO:0007669"/>
    <property type="project" value="TreeGrafter"/>
</dbReference>
<comment type="similarity">
    <text evidence="1">Belongs to the peptidase S28 family.</text>
</comment>
<comment type="caution">
    <text evidence="7">The sequence shown here is derived from an EMBL/GenBank/DDBJ whole genome shotgun (WGS) entry which is preliminary data.</text>
</comment>
<gene>
    <name evidence="7" type="ORF">R3P38DRAFT_3026117</name>
</gene>
<sequence length="531" mass="58763">MVLLNKIRWVYLLSGIGLCASAFKTSSEFLIDHRLARLNRLNGISPTSTSDDSQPNPLSARQTTSFPSFNFTQPLDHFVDTGFTFNQRYFVNSRHYKPGGPVIVLDGGETSVTDRLPFLDTGIVDILANATGGLGVILEHRYYVFSFYLTCLKRNLVSWLNNEQAAADSANFMSHVKFDGISQDLTAPNTPWIYYGGSYAGARSAHMKVLYPDIVFGAIASSGVTEAVISNWGYFDIIRRAAPANCSAQFITAVKQVDELLSKDAETNGKVKSFFGMQGLTLDADLTSFFVGPLGGWQNKNWDPAVNSNSFANTCAAMGNPSDAKIETFQGLTVSNATWNLATIVNRTSNRCPKTSTADECFGTLNDTDFQNTALSQTGRLWQFQVCTQWGFFDAPPPDSSIPSMVSKFVDVAYSSKICKQAYPPGEFFVVPPMPRVEEVNRLGGFNIAHDRLAIIDGEVDPWRFDCPHSFASPTKVREDTPLRPFKLIPNAVHHYDENGLADHSLEPQEIQAIHQQEIEFVKGWLAEFSK</sequence>
<evidence type="ECO:0000256" key="4">
    <source>
        <dbReference type="ARBA" id="ARBA00022801"/>
    </source>
</evidence>
<keyword evidence="5" id="KW-0325">Glycoprotein</keyword>
<dbReference type="AlphaFoldDB" id="A0AAW0AFY3"/>
<name>A0AAW0AFY3_9AGAR</name>
<evidence type="ECO:0000256" key="6">
    <source>
        <dbReference type="SAM" id="SignalP"/>
    </source>
</evidence>
<proteinExistence type="inferred from homology"/>
<organism evidence="7 8">
    <name type="scientific">Favolaschia claudopus</name>
    <dbReference type="NCBI Taxonomy" id="2862362"/>
    <lineage>
        <taxon>Eukaryota</taxon>
        <taxon>Fungi</taxon>
        <taxon>Dikarya</taxon>
        <taxon>Basidiomycota</taxon>
        <taxon>Agaricomycotina</taxon>
        <taxon>Agaricomycetes</taxon>
        <taxon>Agaricomycetidae</taxon>
        <taxon>Agaricales</taxon>
        <taxon>Marasmiineae</taxon>
        <taxon>Mycenaceae</taxon>
        <taxon>Favolaschia</taxon>
    </lineage>
</organism>
<evidence type="ECO:0000256" key="5">
    <source>
        <dbReference type="ARBA" id="ARBA00023180"/>
    </source>
</evidence>
<reference evidence="7 8" key="1">
    <citation type="journal article" date="2024" name="J Genomics">
        <title>Draft genome sequencing and assembly of Favolaschia claudopus CIRM-BRFM 2984 isolated from oak limbs.</title>
        <authorList>
            <person name="Navarro D."/>
            <person name="Drula E."/>
            <person name="Chaduli D."/>
            <person name="Cazenave R."/>
            <person name="Ahrendt S."/>
            <person name="Wang J."/>
            <person name="Lipzen A."/>
            <person name="Daum C."/>
            <person name="Barry K."/>
            <person name="Grigoriev I.V."/>
            <person name="Favel A."/>
            <person name="Rosso M.N."/>
            <person name="Martin F."/>
        </authorList>
    </citation>
    <scope>NUCLEOTIDE SEQUENCE [LARGE SCALE GENOMIC DNA]</scope>
    <source>
        <strain evidence="7 8">CIRM-BRFM 2984</strain>
    </source>
</reference>
<protein>
    <submittedName>
        <fullName evidence="7">Peptidase S28</fullName>
    </submittedName>
</protein>
<evidence type="ECO:0000256" key="2">
    <source>
        <dbReference type="ARBA" id="ARBA00022670"/>
    </source>
</evidence>
<dbReference type="InterPro" id="IPR029058">
    <property type="entry name" value="AB_hydrolase_fold"/>
</dbReference>
<dbReference type="GO" id="GO:0006508">
    <property type="term" value="P:proteolysis"/>
    <property type="evidence" value="ECO:0007669"/>
    <property type="project" value="UniProtKB-KW"/>
</dbReference>
<keyword evidence="4" id="KW-0378">Hydrolase</keyword>
<dbReference type="InterPro" id="IPR008758">
    <property type="entry name" value="Peptidase_S28"/>
</dbReference>
<keyword evidence="3 6" id="KW-0732">Signal</keyword>
<evidence type="ECO:0000256" key="3">
    <source>
        <dbReference type="ARBA" id="ARBA00022729"/>
    </source>
</evidence>
<keyword evidence="2" id="KW-0645">Protease</keyword>